<evidence type="ECO:0000256" key="1">
    <source>
        <dbReference type="ARBA" id="ARBA00023122"/>
    </source>
</evidence>
<dbReference type="Proteomes" id="UP000830167">
    <property type="component" value="Chromosome"/>
</dbReference>
<evidence type="ECO:0000256" key="2">
    <source>
        <dbReference type="PROSITE-ProRule" id="PRU00703"/>
    </source>
</evidence>
<evidence type="ECO:0000313" key="5">
    <source>
        <dbReference type="Proteomes" id="UP000830167"/>
    </source>
</evidence>
<feature type="domain" description="CBS" evidence="3">
    <location>
        <begin position="78"/>
        <end position="136"/>
    </location>
</feature>
<dbReference type="InterPro" id="IPR051257">
    <property type="entry name" value="Diverse_CBS-Domain"/>
</dbReference>
<keyword evidence="1 2" id="KW-0129">CBS domain</keyword>
<dbReference type="EMBL" id="CP089291">
    <property type="protein sequence ID" value="UOF92083.1"/>
    <property type="molecule type" value="Genomic_DNA"/>
</dbReference>
<protein>
    <submittedName>
        <fullName evidence="4">CBS and ACT domain-containing protein</fullName>
    </submittedName>
</protein>
<dbReference type="SMART" id="SM00116">
    <property type="entry name" value="CBS"/>
    <property type="match status" value="2"/>
</dbReference>
<dbReference type="PANTHER" id="PTHR43080:SF2">
    <property type="entry name" value="CBS DOMAIN-CONTAINING PROTEIN"/>
    <property type="match status" value="1"/>
</dbReference>
<name>A0ABY4CNL1_9BACL</name>
<dbReference type="InterPro" id="IPR046342">
    <property type="entry name" value="CBS_dom_sf"/>
</dbReference>
<dbReference type="PROSITE" id="PS51371">
    <property type="entry name" value="CBS"/>
    <property type="match status" value="2"/>
</dbReference>
<feature type="domain" description="CBS" evidence="3">
    <location>
        <begin position="7"/>
        <end position="63"/>
    </location>
</feature>
<evidence type="ECO:0000313" key="4">
    <source>
        <dbReference type="EMBL" id="UOF92083.1"/>
    </source>
</evidence>
<accession>A0ABY4CNL1</accession>
<dbReference type="Pfam" id="PF00571">
    <property type="entry name" value="CBS"/>
    <property type="match status" value="2"/>
</dbReference>
<dbReference type="CDD" id="cd04584">
    <property type="entry name" value="CBS_pair_AcuB_like"/>
    <property type="match status" value="1"/>
</dbReference>
<evidence type="ECO:0000259" key="3">
    <source>
        <dbReference type="PROSITE" id="PS51371"/>
    </source>
</evidence>
<proteinExistence type="predicted"/>
<sequence length="211" mass="23642">MLVEQIMVKENIITLSPESTLSEILELEKKNQIRHFPVVSNGEVIGIVSDIDIRDARPSILDENPDSSILNTPVKQFMKQVNLITVHPLDFVEDAALKMYQYRIGFLPVMKDNQLVGILTRNDILQTLVEMMGVSTPSSRIEVELPDTPQGLFGIANVLLQCNAKVCSMLMLPSNTPLTRRISLRVKTIDPGKIIQHLKNNGYTVIDPPLE</sequence>
<dbReference type="RefSeq" id="WP_347438767.1">
    <property type="nucleotide sequence ID" value="NZ_CP089291.1"/>
</dbReference>
<organism evidence="4 5">
    <name type="scientific">Fodinisporobacter ferrooxydans</name>
    <dbReference type="NCBI Taxonomy" id="2901836"/>
    <lineage>
        <taxon>Bacteria</taxon>
        <taxon>Bacillati</taxon>
        <taxon>Bacillota</taxon>
        <taxon>Bacilli</taxon>
        <taxon>Bacillales</taxon>
        <taxon>Alicyclobacillaceae</taxon>
        <taxon>Fodinisporobacter</taxon>
    </lineage>
</organism>
<dbReference type="InterPro" id="IPR000644">
    <property type="entry name" value="CBS_dom"/>
</dbReference>
<keyword evidence="5" id="KW-1185">Reference proteome</keyword>
<reference evidence="4" key="1">
    <citation type="submission" date="2021-12" db="EMBL/GenBank/DDBJ databases">
        <title>Alicyclobacillaceae gen. nov., sp. nov., isolated from chalcocite enrichment system.</title>
        <authorList>
            <person name="Jiang Z."/>
        </authorList>
    </citation>
    <scope>NUCLEOTIDE SEQUENCE</scope>
    <source>
        <strain evidence="4">MYW30-H2</strain>
    </source>
</reference>
<gene>
    <name evidence="4" type="ORF">LSG31_07675</name>
</gene>
<dbReference type="Gene3D" id="3.10.580.10">
    <property type="entry name" value="CBS-domain"/>
    <property type="match status" value="1"/>
</dbReference>
<dbReference type="PANTHER" id="PTHR43080">
    <property type="entry name" value="CBS DOMAIN-CONTAINING PROTEIN CBSX3, MITOCHONDRIAL"/>
    <property type="match status" value="1"/>
</dbReference>
<dbReference type="SUPFAM" id="SSF54631">
    <property type="entry name" value="CBS-domain pair"/>
    <property type="match status" value="1"/>
</dbReference>